<keyword evidence="4" id="KW-1185">Reference proteome</keyword>
<dbReference type="EMBL" id="CP097122">
    <property type="protein sequence ID" value="USS91980.1"/>
    <property type="molecule type" value="Genomic_DNA"/>
</dbReference>
<dbReference type="PANTHER" id="PTHR30337:SF7">
    <property type="entry name" value="PHOSPHOESTERASE"/>
    <property type="match status" value="1"/>
</dbReference>
<sequence>MLSFIHAGDVHLGNPFTGLSQKLSPDFQKKVQLATFTALNRLLEFAVDQEVDLVLFPGDLYHGADNSPLIQEHLTKVLTQLNQAGIWSAISFGNHDFQQGQQVHPTWPERVLVFGPEVETKTITTKSGAKVSISAFSYTNQHHRQSALPSYPVKQAGVDYHLGMYHGVVGQEGENYAAFSLKDMMAKGYDYWALGHIHVRQILNRNPVVAYSGNLQGLNHNETGEKGFFLVSDQDGQGLVPEFYPVAPVLWQQVEISNCPDLVTLQGQLNAYRWEQPTLVILELTGQVGPDIQAAARFGTLLETLQASRKSTSDYWPVKAQVVTKAANQKHSRPGLPADVDLQAAIRRVVQADSIGQWLSDQAPTFIRDYFYSEEGQADLADRLYQDLVEGGQDED</sequence>
<dbReference type="Gene3D" id="3.60.21.10">
    <property type="match status" value="1"/>
</dbReference>
<dbReference type="InterPro" id="IPR004843">
    <property type="entry name" value="Calcineurin-like_PHP"/>
</dbReference>
<evidence type="ECO:0000256" key="1">
    <source>
        <dbReference type="ARBA" id="ARBA00022801"/>
    </source>
</evidence>
<dbReference type="Pfam" id="PF00149">
    <property type="entry name" value="Metallophos"/>
    <property type="match status" value="1"/>
</dbReference>
<dbReference type="InterPro" id="IPR050535">
    <property type="entry name" value="DNA_Repair-Maintenance_Comp"/>
</dbReference>
<feature type="domain" description="Calcineurin-like phosphoesterase" evidence="2">
    <location>
        <begin position="3"/>
        <end position="199"/>
    </location>
</feature>
<gene>
    <name evidence="3" type="ORF">M3M36_06630</name>
</gene>
<dbReference type="CDD" id="cd00840">
    <property type="entry name" value="MPP_Mre11_N"/>
    <property type="match status" value="1"/>
</dbReference>
<dbReference type="RefSeq" id="WP_252773786.1">
    <property type="nucleotide sequence ID" value="NZ_CP097122.1"/>
</dbReference>
<dbReference type="InterPro" id="IPR029052">
    <property type="entry name" value="Metallo-depent_PP-like"/>
</dbReference>
<dbReference type="Proteomes" id="UP001056093">
    <property type="component" value="Chromosome"/>
</dbReference>
<evidence type="ECO:0000313" key="3">
    <source>
        <dbReference type="EMBL" id="USS91980.1"/>
    </source>
</evidence>
<accession>A0ABY5C1H6</accession>
<proteinExistence type="predicted"/>
<protein>
    <submittedName>
        <fullName evidence="3">Metallophosphoesterase</fullName>
    </submittedName>
</protein>
<keyword evidence="1" id="KW-0378">Hydrolase</keyword>
<name>A0ABY5C1H6_9LACO</name>
<dbReference type="InterPro" id="IPR041796">
    <property type="entry name" value="Mre11_N"/>
</dbReference>
<organism evidence="3 4">
    <name type="scientific">Fructobacillus americanaquae</name>
    <dbReference type="NCBI Taxonomy" id="2940302"/>
    <lineage>
        <taxon>Bacteria</taxon>
        <taxon>Bacillati</taxon>
        <taxon>Bacillota</taxon>
        <taxon>Bacilli</taxon>
        <taxon>Lactobacillales</taxon>
        <taxon>Lactobacillaceae</taxon>
        <taxon>Fructobacillus</taxon>
    </lineage>
</organism>
<dbReference type="SUPFAM" id="SSF56300">
    <property type="entry name" value="Metallo-dependent phosphatases"/>
    <property type="match status" value="1"/>
</dbReference>
<reference evidence="3" key="1">
    <citation type="submission" date="2022-05" db="EMBL/GenBank/DDBJ databases">
        <authorList>
            <person name="Oliphant S.A."/>
            <person name="Watson-Haigh N.S."/>
            <person name="Sumby K.M."/>
            <person name="Gardner J.M."/>
            <person name="Jiranek V."/>
        </authorList>
    </citation>
    <scope>NUCLEOTIDE SEQUENCE</scope>
    <source>
        <strain evidence="3">KI3_B9</strain>
    </source>
</reference>
<evidence type="ECO:0000313" key="4">
    <source>
        <dbReference type="Proteomes" id="UP001056093"/>
    </source>
</evidence>
<evidence type="ECO:0000259" key="2">
    <source>
        <dbReference type="Pfam" id="PF00149"/>
    </source>
</evidence>
<dbReference type="PANTHER" id="PTHR30337">
    <property type="entry name" value="COMPONENT OF ATP-DEPENDENT DSDNA EXONUCLEASE"/>
    <property type="match status" value="1"/>
</dbReference>